<protein>
    <recommendedName>
        <fullName evidence="10">Nucleotide exchange factor GrpE</fullName>
    </recommendedName>
</protein>
<dbReference type="PANTHER" id="PTHR21237">
    <property type="entry name" value="GRPE PROTEIN"/>
    <property type="match status" value="1"/>
</dbReference>
<dbReference type="AlphaFoldDB" id="A0A0F9HLJ5"/>
<feature type="region of interest" description="Disordered" evidence="8">
    <location>
        <begin position="197"/>
        <end position="233"/>
    </location>
</feature>
<name>A0A0F9HLJ5_9ZZZZ</name>
<dbReference type="InterPro" id="IPR000740">
    <property type="entry name" value="GrpE"/>
</dbReference>
<dbReference type="GO" id="GO:0042803">
    <property type="term" value="F:protein homodimerization activity"/>
    <property type="evidence" value="ECO:0007669"/>
    <property type="project" value="InterPro"/>
</dbReference>
<keyword evidence="4" id="KW-0963">Cytoplasm</keyword>
<organism evidence="9">
    <name type="scientific">marine sediment metagenome</name>
    <dbReference type="NCBI Taxonomy" id="412755"/>
    <lineage>
        <taxon>unclassified sequences</taxon>
        <taxon>metagenomes</taxon>
        <taxon>ecological metagenomes</taxon>
    </lineage>
</organism>
<evidence type="ECO:0000256" key="6">
    <source>
        <dbReference type="ARBA" id="ARBA00023186"/>
    </source>
</evidence>
<evidence type="ECO:0000256" key="3">
    <source>
        <dbReference type="ARBA" id="ARBA00011738"/>
    </source>
</evidence>
<reference evidence="9" key="1">
    <citation type="journal article" date="2015" name="Nature">
        <title>Complex archaea that bridge the gap between prokaryotes and eukaryotes.</title>
        <authorList>
            <person name="Spang A."/>
            <person name="Saw J.H."/>
            <person name="Jorgensen S.L."/>
            <person name="Zaremba-Niedzwiedzka K."/>
            <person name="Martijn J."/>
            <person name="Lind A.E."/>
            <person name="van Eijk R."/>
            <person name="Schleper C."/>
            <person name="Guy L."/>
            <person name="Ettema T.J."/>
        </authorList>
    </citation>
    <scope>NUCLEOTIDE SEQUENCE</scope>
</reference>
<dbReference type="Gene3D" id="2.30.22.10">
    <property type="entry name" value="Head domain of nucleotide exchange factor GrpE"/>
    <property type="match status" value="1"/>
</dbReference>
<evidence type="ECO:0000256" key="7">
    <source>
        <dbReference type="SAM" id="Coils"/>
    </source>
</evidence>
<comment type="caution">
    <text evidence="9">The sequence shown here is derived from an EMBL/GenBank/DDBJ whole genome shotgun (WGS) entry which is preliminary data.</text>
</comment>
<feature type="compositionally biased region" description="Basic and acidic residues" evidence="8">
    <location>
        <begin position="219"/>
        <end position="233"/>
    </location>
</feature>
<dbReference type="SUPFAM" id="SSF58014">
    <property type="entry name" value="Coiled-coil domain of nucleotide exchange factor GrpE"/>
    <property type="match status" value="1"/>
</dbReference>
<dbReference type="InterPro" id="IPR009012">
    <property type="entry name" value="GrpE_head"/>
</dbReference>
<feature type="coiled-coil region" evidence="7">
    <location>
        <begin position="3"/>
        <end position="48"/>
    </location>
</feature>
<keyword evidence="5" id="KW-0346">Stress response</keyword>
<dbReference type="GO" id="GO:0005737">
    <property type="term" value="C:cytoplasm"/>
    <property type="evidence" value="ECO:0007669"/>
    <property type="project" value="UniProtKB-SubCell"/>
</dbReference>
<keyword evidence="6" id="KW-0143">Chaperone</keyword>
<dbReference type="EMBL" id="LAZR01016543">
    <property type="protein sequence ID" value="KKM04052.1"/>
    <property type="molecule type" value="Genomic_DNA"/>
</dbReference>
<evidence type="ECO:0000256" key="1">
    <source>
        <dbReference type="ARBA" id="ARBA00004496"/>
    </source>
</evidence>
<dbReference type="GO" id="GO:0051082">
    <property type="term" value="F:unfolded protein binding"/>
    <property type="evidence" value="ECO:0007669"/>
    <property type="project" value="TreeGrafter"/>
</dbReference>
<dbReference type="CDD" id="cd00446">
    <property type="entry name" value="GrpE"/>
    <property type="match status" value="1"/>
</dbReference>
<dbReference type="HAMAP" id="MF_01151">
    <property type="entry name" value="GrpE"/>
    <property type="match status" value="1"/>
</dbReference>
<dbReference type="SUPFAM" id="SSF51064">
    <property type="entry name" value="Head domain of nucleotide exchange factor GrpE"/>
    <property type="match status" value="1"/>
</dbReference>
<dbReference type="PRINTS" id="PR00773">
    <property type="entry name" value="GRPEPROTEIN"/>
</dbReference>
<comment type="similarity">
    <text evidence="2">Belongs to the GrpE family.</text>
</comment>
<accession>A0A0F9HLJ5</accession>
<evidence type="ECO:0000256" key="5">
    <source>
        <dbReference type="ARBA" id="ARBA00023016"/>
    </source>
</evidence>
<evidence type="ECO:0000256" key="2">
    <source>
        <dbReference type="ARBA" id="ARBA00009054"/>
    </source>
</evidence>
<dbReference type="GO" id="GO:0006457">
    <property type="term" value="P:protein folding"/>
    <property type="evidence" value="ECO:0007669"/>
    <property type="project" value="InterPro"/>
</dbReference>
<evidence type="ECO:0008006" key="10">
    <source>
        <dbReference type="Google" id="ProtNLM"/>
    </source>
</evidence>
<dbReference type="Gene3D" id="3.90.20.20">
    <property type="match status" value="1"/>
</dbReference>
<dbReference type="InterPro" id="IPR013805">
    <property type="entry name" value="GrpE_CC"/>
</dbReference>
<keyword evidence="7" id="KW-0175">Coiled coil</keyword>
<dbReference type="GO" id="GO:0051087">
    <property type="term" value="F:protein-folding chaperone binding"/>
    <property type="evidence" value="ECO:0007669"/>
    <property type="project" value="InterPro"/>
</dbReference>
<gene>
    <name evidence="9" type="ORF">LCGC14_1768110</name>
</gene>
<evidence type="ECO:0000256" key="8">
    <source>
        <dbReference type="SAM" id="MobiDB-lite"/>
    </source>
</evidence>
<dbReference type="FunFam" id="2.30.22.10:FF:000001">
    <property type="entry name" value="Protein GrpE"/>
    <property type="match status" value="1"/>
</dbReference>
<dbReference type="GO" id="GO:0000774">
    <property type="term" value="F:adenyl-nucleotide exchange factor activity"/>
    <property type="evidence" value="ECO:0007669"/>
    <property type="project" value="InterPro"/>
</dbReference>
<sequence length="233" mass="26670">MSKKDKKDKKLKLQDELTELQNKYLLTLAELENTRKRMQKEKTEALSFAIENTISEFLPLIDNFENALNFATDSSEEVKNWALGFQMILSLIKDILHNHGIVAYHSVGNNFDPHYHDAVEIVESNDHEPGSIIEELAKGYKSATRVIRPARVKVTKKPLEKIQDIDAAKNDDEPQIDENENINECIEEKNCCNDTEAENSCGCDNDQDKAPMDQDPPDQDQKILRDENIKINK</sequence>
<dbReference type="Pfam" id="PF01025">
    <property type="entry name" value="GrpE"/>
    <property type="match status" value="1"/>
</dbReference>
<evidence type="ECO:0000256" key="4">
    <source>
        <dbReference type="ARBA" id="ARBA00022490"/>
    </source>
</evidence>
<comment type="subunit">
    <text evidence="3">Homodimer.</text>
</comment>
<dbReference type="PANTHER" id="PTHR21237:SF23">
    <property type="entry name" value="GRPE PROTEIN HOMOLOG, MITOCHONDRIAL"/>
    <property type="match status" value="1"/>
</dbReference>
<proteinExistence type="inferred from homology"/>
<comment type="subcellular location">
    <subcellularLocation>
        <location evidence="1">Cytoplasm</location>
    </subcellularLocation>
</comment>
<evidence type="ECO:0000313" key="9">
    <source>
        <dbReference type="EMBL" id="KKM04052.1"/>
    </source>
</evidence>